<evidence type="ECO:0000313" key="1">
    <source>
        <dbReference type="EMBL" id="MCI91284.1"/>
    </source>
</evidence>
<reference evidence="1 2" key="1">
    <citation type="journal article" date="2018" name="Front. Plant Sci.">
        <title>Red Clover (Trifolium pratense) and Zigzag Clover (T. medium) - A Picture of Genomic Similarities and Differences.</title>
        <authorList>
            <person name="Dluhosova J."/>
            <person name="Istvanek J."/>
            <person name="Nedelnik J."/>
            <person name="Repkova J."/>
        </authorList>
    </citation>
    <scope>NUCLEOTIDE SEQUENCE [LARGE SCALE GENOMIC DNA]</scope>
    <source>
        <strain evidence="2">cv. 10/8</strain>
        <tissue evidence="1">Leaf</tissue>
    </source>
</reference>
<sequence>MPLSGFLRRDQAPRGVPRRSSLPRVAAQFVEMAFLFPRNGVSPVVECGV</sequence>
<proteinExistence type="predicted"/>
<comment type="caution">
    <text evidence="1">The sequence shown here is derived from an EMBL/GenBank/DDBJ whole genome shotgun (WGS) entry which is preliminary data.</text>
</comment>
<evidence type="ECO:0000313" key="2">
    <source>
        <dbReference type="Proteomes" id="UP000265520"/>
    </source>
</evidence>
<protein>
    <submittedName>
        <fullName evidence="1">Uncharacterized protein</fullName>
    </submittedName>
</protein>
<dbReference type="Proteomes" id="UP000265520">
    <property type="component" value="Unassembled WGS sequence"/>
</dbReference>
<accession>A0A392VSB6</accession>
<name>A0A392VSB6_9FABA</name>
<dbReference type="EMBL" id="LXQA011268027">
    <property type="protein sequence ID" value="MCI91284.1"/>
    <property type="molecule type" value="Genomic_DNA"/>
</dbReference>
<keyword evidence="2" id="KW-1185">Reference proteome</keyword>
<feature type="non-terminal residue" evidence="1">
    <location>
        <position position="49"/>
    </location>
</feature>
<organism evidence="1 2">
    <name type="scientific">Trifolium medium</name>
    <dbReference type="NCBI Taxonomy" id="97028"/>
    <lineage>
        <taxon>Eukaryota</taxon>
        <taxon>Viridiplantae</taxon>
        <taxon>Streptophyta</taxon>
        <taxon>Embryophyta</taxon>
        <taxon>Tracheophyta</taxon>
        <taxon>Spermatophyta</taxon>
        <taxon>Magnoliopsida</taxon>
        <taxon>eudicotyledons</taxon>
        <taxon>Gunneridae</taxon>
        <taxon>Pentapetalae</taxon>
        <taxon>rosids</taxon>
        <taxon>fabids</taxon>
        <taxon>Fabales</taxon>
        <taxon>Fabaceae</taxon>
        <taxon>Papilionoideae</taxon>
        <taxon>50 kb inversion clade</taxon>
        <taxon>NPAAA clade</taxon>
        <taxon>Hologalegina</taxon>
        <taxon>IRL clade</taxon>
        <taxon>Trifolieae</taxon>
        <taxon>Trifolium</taxon>
    </lineage>
</organism>
<dbReference type="AlphaFoldDB" id="A0A392VSB6"/>